<dbReference type="InterPro" id="IPR026377">
    <property type="entry name" value="Cell_surface_SprA"/>
</dbReference>
<dbReference type="RefSeq" id="WP_109264601.1">
    <property type="nucleotide sequence ID" value="NZ_QEWP01000008.1"/>
</dbReference>
<dbReference type="OrthoDB" id="9806090at2"/>
<feature type="domain" description="Gliding motility protein SprA N-terminal" evidence="3">
    <location>
        <begin position="107"/>
        <end position="452"/>
    </location>
</feature>
<evidence type="ECO:0000313" key="5">
    <source>
        <dbReference type="Proteomes" id="UP000244956"/>
    </source>
</evidence>
<dbReference type="NCBIfam" id="TIGR04189">
    <property type="entry name" value="surface_SprA"/>
    <property type="match status" value="1"/>
</dbReference>
<feature type="region of interest" description="Disordered" evidence="1">
    <location>
        <begin position="1141"/>
        <end position="1174"/>
    </location>
</feature>
<sequence>MLKKYSKHILFSLALTSLIAFVGATPGHPGLQSPQNSQVMQQPDTTQFDFKRIAHPEHVTKNIDEETSPIIPQPENISYRAEYDPQTGLVNLYKMVGDIPVKLPYSMTVEEYRRKEMRQSMLNYWDNNKLDSDGAPRGSGIQIGAGKAVESIFGSGTINIRPQGIAELQIGVNHTRIDNPTLQERMRKTTTFDFQEKIQMNITGNIGDKLRMGINYNTEATFDFENQINLEYTGHEDEILQKVEAGNVTLPLPGTLITGSQSLFGVKTEMQFGRLTVTSIFSQQKGETSTMDIQGGAQQQDFEISADEYDKNRHFFLSHHFRERYNEAMKNLPVINSPFNITKIEVWITNRSNDFDESRNIIAFADLAESSNNLTNPGIWSGQPGALPSNDANNLYQQMNNTYSAARDINQVSSTFAALESQGFRGAREYEKIENARLLDQSQYTLHSKLGYISLNSPLNDDEVLAVAYEYTYNGQVYKVGELSTSGIEAPSSLYLKLLKGTLLSPRVKTWDLMMKNIYAIGAYQVSPEDFIMDVVYLDDSQGSFINYFPEGPKPDEGGINGELLISVMGLDRLDGNQEPYPDGTFDFVPGYTILADQGRVVFPVVEPFGQHLEGKLSGNPALIDKYVFNALYDSTLTVASQFAEKNKFKLRGTYKSSVSSEISLNAFNIPEGSVVVTAGGIRLTENQDYSVDYTTGRIRILNEGLLESGTPIQVSLESQEMFNLQTKTLLGTHLNYQFNEDFNVGATLMHLRERPLTQKVNFGDEPIANTIWGLNTAYYTESNGLTNLIDKLPMVETTTPSSVSFEGEFAQLVPGHPNVIEEEGTSYIDDFEGSEIPIDIKNWTAWKLASTPQGQSAEFPEAGNIDDLSYGFNRAKIAWYVIDPLFLRNNNLTPGHLRQNPEQQSSHFVREVFEKEIFPYRESAYGEPTNIPVLNLAYYPDERGPYNFDTNLSPEGKLNNPEERWAGIMREIQTSDFESANVEYIEFWVMDPFVYEDGPNQGGDMYINLGNISEDILRDSRKFFEQGMPGPEDPFAVDSTAWGYIPTKQSLVNAFSNDPEARFMQDIGLDGLNSDDERTFYQKNPHPFIQMVNNLFGSGGLSEEAHKEIMNDPSADDYHHYRGSDFDRAETGILDRYKNFNNPEGNSVPSEYSDESYSTASSTIPDGEDINRDNTLSETESYFQYHINLRPENMNVGENFITDEIESTVKLKNGKTSSVKWYQFKVPVSEPDTTVGELRDLSSVRFMRMYLKNFRDTVILRFATMDLVRSDWRKYNDELFEIDDMVSPSPQTQFEVATVNIEENGTRKPVNYVLPPGIDRVIDPGNPQIRQLNEQSIVLKASELAGGDARAVYKTLNMDMRQYRRIKMEVHAEEVTGYPLEDDEIVAFIRLGTDFKNNYYEYEIPLKLTPAGTYSNNSTSDRFIVWPEDNRFDIPIELLQKIKIERNDATRRGDSNAAVTRKFILVDPENPDNYVGIKGNPSLANVRSIMIGIRNNSINNKTTEVWFNELRLSDFDEEGGWAANARMNVKLADLGSISMAGKVQTIGFGGIEQSVNERSQEDYYQYDIATNLELGKLLGPESRLSAPMYVSVSEQVATPEYFPLDPDIPMDVAMDNASTKTERDSIKDLAEDHTKRKSFNLTNVRLKPKENKAKIYDISNLSATYSYNETEHRDVNTEYKTDKNYRGILAYNYSAQPKIVEPFKKVKGNALRLVRDFNFYLLPSQINYRWELMRDYTESQLRNVNNPNFQIPVSVRKDFNWNRYFEMTYNLSKSLKVDFRTTTNARIDEPEGPVNRDLYKDEYELWKDSVMGNIMSLGRTTNYQHNINASYRLPINKLPMMDWTSANVNYGALFNWQQGPITKEDYNWGNTIRNSNTIQGNAQLNFTGLFNKVQYIQNLSRPQRQAGGGERLRFTSHNLNIEKDTPLTIEHKLDTRDVQVRIFDSNGRPIQGQTQVIDANTVTFTASRKISNARTLITGQRQLATSPIKIVADNLLKIATGIKNVSISYSSNNGTALPGYMPESGFLGNQNVRGTKAPGIPFLLGWQDRDFAMKAVENNWLTTDSTLNSPYIMTHSEDLSIRATIEPIDGLRIDLNASRRYSNNMNEYYLFNGDQFRGVFNTTESGSFSMSFNTLATAFENVERSGTYESEAFNQFLENREVIAQRLGEKRVGSNYPETGDYENTNIAGLAYNPSGYPDLGHEVISGVDGYNLTSREVLVPAFLAAYSGKSADNIFTETFPSLMHLKPNWRINYTGLSKISFLKKYIKSFDVSHAYSSTYSIGNYQTNLEWEKNGDGLSFVRDAQDNFIPKYLINGVTIAEQFSPFLQFNITWAGNFSTRAEYKKGRILNLSLNNNQLIENYNNEWVIGLGYRFDQMDMILGKSDSQKKISSDLNLRADLSFRENFSIIRKIQEQSNQMTAGQKVTTLKITADYVLSDRFNVQLFYDKQINNPYISSSYPTYNTNVGVSFRFSLAQ</sequence>
<dbReference type="EMBL" id="QEWP01000008">
    <property type="protein sequence ID" value="PWD99199.1"/>
    <property type="molecule type" value="Genomic_DNA"/>
</dbReference>
<name>A0A2U2B806_9BACT</name>
<keyword evidence="5" id="KW-1185">Reference proteome</keyword>
<feature type="domain" description="Gliding motility protein SprA N-terminal" evidence="3">
    <location>
        <begin position="1090"/>
        <end position="1612"/>
    </location>
</feature>
<proteinExistence type="predicted"/>
<dbReference type="Pfam" id="PF14349">
    <property type="entry name" value="SprA_N"/>
    <property type="match status" value="2"/>
</dbReference>
<evidence type="ECO:0000256" key="1">
    <source>
        <dbReference type="SAM" id="MobiDB-lite"/>
    </source>
</evidence>
<evidence type="ECO:0000313" key="4">
    <source>
        <dbReference type="EMBL" id="PWD99199.1"/>
    </source>
</evidence>
<reference evidence="4 5" key="1">
    <citation type="submission" date="2018-05" db="EMBL/GenBank/DDBJ databases">
        <title>Marinilabilia rubrum sp. nov., isolated from saltern sediment.</title>
        <authorList>
            <person name="Zhang R."/>
        </authorList>
    </citation>
    <scope>NUCLEOTIDE SEQUENCE [LARGE SCALE GENOMIC DNA]</scope>
    <source>
        <strain evidence="4 5">WTE16</strain>
    </source>
</reference>
<evidence type="ECO:0000259" key="3">
    <source>
        <dbReference type="Pfam" id="PF14349"/>
    </source>
</evidence>
<feature type="chain" id="PRO_5015712366" evidence="2">
    <location>
        <begin position="23"/>
        <end position="2477"/>
    </location>
</feature>
<dbReference type="Proteomes" id="UP000244956">
    <property type="component" value="Unassembled WGS sequence"/>
</dbReference>
<accession>A0A2U2B806</accession>
<feature type="compositionally biased region" description="Polar residues" evidence="1">
    <location>
        <begin position="1141"/>
        <end position="1165"/>
    </location>
</feature>
<evidence type="ECO:0000256" key="2">
    <source>
        <dbReference type="SAM" id="SignalP"/>
    </source>
</evidence>
<feature type="signal peptide" evidence="2">
    <location>
        <begin position="1"/>
        <end position="22"/>
    </location>
</feature>
<organism evidence="4 5">
    <name type="scientific">Marinilabilia rubra</name>
    <dbReference type="NCBI Taxonomy" id="2162893"/>
    <lineage>
        <taxon>Bacteria</taxon>
        <taxon>Pseudomonadati</taxon>
        <taxon>Bacteroidota</taxon>
        <taxon>Bacteroidia</taxon>
        <taxon>Marinilabiliales</taxon>
        <taxon>Marinilabiliaceae</taxon>
        <taxon>Marinilabilia</taxon>
    </lineage>
</organism>
<dbReference type="InterPro" id="IPR025684">
    <property type="entry name" value="SprA_N_dom"/>
</dbReference>
<gene>
    <name evidence="4" type="primary">sprA</name>
    <name evidence="4" type="ORF">DDZ16_11420</name>
</gene>
<protein>
    <submittedName>
        <fullName evidence="4">Cell surface protein SprA</fullName>
    </submittedName>
</protein>
<keyword evidence="2" id="KW-0732">Signal</keyword>
<comment type="caution">
    <text evidence="4">The sequence shown here is derived from an EMBL/GenBank/DDBJ whole genome shotgun (WGS) entry which is preliminary data.</text>
</comment>